<dbReference type="CDD" id="cd02440">
    <property type="entry name" value="AdoMet_MTases"/>
    <property type="match status" value="1"/>
</dbReference>
<dbReference type="Pfam" id="PF05175">
    <property type="entry name" value="MTS"/>
    <property type="match status" value="1"/>
</dbReference>
<name>A0A1H8ZHK8_9GAMM</name>
<dbReference type="AlphaFoldDB" id="A0A1H8ZHK8"/>
<dbReference type="GO" id="GO:0003676">
    <property type="term" value="F:nucleic acid binding"/>
    <property type="evidence" value="ECO:0007669"/>
    <property type="project" value="InterPro"/>
</dbReference>
<protein>
    <recommendedName>
        <fullName evidence="5">Release factor glutamine methyltransferase</fullName>
        <shortName evidence="5">RF MTase</shortName>
        <ecNumber evidence="5">2.1.1.297</ecNumber>
    </recommendedName>
    <alternativeName>
        <fullName evidence="5">N5-glutamine methyltransferase PrmC</fullName>
    </alternativeName>
    <alternativeName>
        <fullName evidence="5">Protein-(glutamine-N5) MTase PrmC</fullName>
    </alternativeName>
    <alternativeName>
        <fullName evidence="5">Protein-glutamine N-methyltransferase PrmC</fullName>
    </alternativeName>
</protein>
<dbReference type="GO" id="GO:0102559">
    <property type="term" value="F:peptide chain release factor N(5)-glutamine methyltransferase activity"/>
    <property type="evidence" value="ECO:0007669"/>
    <property type="project" value="UniProtKB-EC"/>
</dbReference>
<dbReference type="EMBL" id="FOFO01000002">
    <property type="protein sequence ID" value="SEP63218.1"/>
    <property type="molecule type" value="Genomic_DNA"/>
</dbReference>
<dbReference type="InterPro" id="IPR019874">
    <property type="entry name" value="RF_methyltr_PrmC"/>
</dbReference>
<dbReference type="NCBIfam" id="TIGR00536">
    <property type="entry name" value="hemK_fam"/>
    <property type="match status" value="1"/>
</dbReference>
<comment type="catalytic activity">
    <reaction evidence="4 5">
        <text>L-glutaminyl-[peptide chain release factor] + S-adenosyl-L-methionine = N(5)-methyl-L-glutaminyl-[peptide chain release factor] + S-adenosyl-L-homocysteine + H(+)</text>
        <dbReference type="Rhea" id="RHEA:42896"/>
        <dbReference type="Rhea" id="RHEA-COMP:10271"/>
        <dbReference type="Rhea" id="RHEA-COMP:10272"/>
        <dbReference type="ChEBI" id="CHEBI:15378"/>
        <dbReference type="ChEBI" id="CHEBI:30011"/>
        <dbReference type="ChEBI" id="CHEBI:57856"/>
        <dbReference type="ChEBI" id="CHEBI:59789"/>
        <dbReference type="ChEBI" id="CHEBI:61891"/>
        <dbReference type="EC" id="2.1.1.297"/>
    </reaction>
</comment>
<keyword evidence="3 5" id="KW-0949">S-adenosyl-L-methionine</keyword>
<dbReference type="FunFam" id="3.40.50.150:FF:000053">
    <property type="entry name" value="Release factor glutamine methyltransferase"/>
    <property type="match status" value="1"/>
</dbReference>
<dbReference type="GO" id="GO:0032259">
    <property type="term" value="P:methylation"/>
    <property type="evidence" value="ECO:0007669"/>
    <property type="project" value="UniProtKB-KW"/>
</dbReference>
<organism evidence="8 9">
    <name type="scientific">Ectothiorhodospira magna</name>
    <dbReference type="NCBI Taxonomy" id="867345"/>
    <lineage>
        <taxon>Bacteria</taxon>
        <taxon>Pseudomonadati</taxon>
        <taxon>Pseudomonadota</taxon>
        <taxon>Gammaproteobacteria</taxon>
        <taxon>Chromatiales</taxon>
        <taxon>Ectothiorhodospiraceae</taxon>
        <taxon>Ectothiorhodospira</taxon>
    </lineage>
</organism>
<dbReference type="Gene3D" id="3.40.50.150">
    <property type="entry name" value="Vaccinia Virus protein VP39"/>
    <property type="match status" value="1"/>
</dbReference>
<dbReference type="InterPro" id="IPR050320">
    <property type="entry name" value="N5-glutamine_MTase"/>
</dbReference>
<proteinExistence type="inferred from homology"/>
<feature type="domain" description="Methyltransferase small" evidence="6">
    <location>
        <begin position="107"/>
        <end position="197"/>
    </location>
</feature>
<evidence type="ECO:0000313" key="8">
    <source>
        <dbReference type="EMBL" id="SEP63218.1"/>
    </source>
</evidence>
<evidence type="ECO:0000256" key="2">
    <source>
        <dbReference type="ARBA" id="ARBA00022679"/>
    </source>
</evidence>
<dbReference type="InterPro" id="IPR029063">
    <property type="entry name" value="SAM-dependent_MTases_sf"/>
</dbReference>
<evidence type="ECO:0000256" key="1">
    <source>
        <dbReference type="ARBA" id="ARBA00022603"/>
    </source>
</evidence>
<dbReference type="STRING" id="867345.SAMN05421693_102131"/>
<dbReference type="InterPro" id="IPR007848">
    <property type="entry name" value="Small_mtfrase_dom"/>
</dbReference>
<comment type="similarity">
    <text evidence="5">Belongs to the protein N5-glutamine methyltransferase family. PrmC subfamily.</text>
</comment>
<dbReference type="Pfam" id="PF17827">
    <property type="entry name" value="PrmC_N"/>
    <property type="match status" value="1"/>
</dbReference>
<gene>
    <name evidence="5" type="primary">prmC</name>
    <name evidence="8" type="ORF">SAMN05421693_102131</name>
</gene>
<dbReference type="HAMAP" id="MF_02126">
    <property type="entry name" value="RF_methyltr_PrmC"/>
    <property type="match status" value="1"/>
</dbReference>
<keyword evidence="1 5" id="KW-0489">Methyltransferase</keyword>
<dbReference type="RefSeq" id="WP_090202924.1">
    <property type="nucleotide sequence ID" value="NZ_FOFO01000002.1"/>
</dbReference>
<feature type="binding site" evidence="5">
    <location>
        <begin position="122"/>
        <end position="126"/>
    </location>
    <ligand>
        <name>S-adenosyl-L-methionine</name>
        <dbReference type="ChEBI" id="CHEBI:59789"/>
    </ligand>
</feature>
<dbReference type="PANTHER" id="PTHR18895:SF74">
    <property type="entry name" value="MTRF1L RELEASE FACTOR GLUTAMINE METHYLTRANSFERASE"/>
    <property type="match status" value="1"/>
</dbReference>
<dbReference type="InterPro" id="IPR004556">
    <property type="entry name" value="HemK-like"/>
</dbReference>
<dbReference type="SUPFAM" id="SSF53335">
    <property type="entry name" value="S-adenosyl-L-methionine-dependent methyltransferases"/>
    <property type="match status" value="1"/>
</dbReference>
<evidence type="ECO:0000259" key="6">
    <source>
        <dbReference type="Pfam" id="PF05175"/>
    </source>
</evidence>
<dbReference type="Gene3D" id="1.10.8.10">
    <property type="entry name" value="DNA helicase RuvA subunit, C-terminal domain"/>
    <property type="match status" value="1"/>
</dbReference>
<dbReference type="EC" id="2.1.1.297" evidence="5"/>
<dbReference type="OrthoDB" id="9800643at2"/>
<feature type="binding site" evidence="5">
    <location>
        <position position="189"/>
    </location>
    <ligand>
        <name>S-adenosyl-L-methionine</name>
        <dbReference type="ChEBI" id="CHEBI:59789"/>
    </ligand>
</feature>
<evidence type="ECO:0000256" key="3">
    <source>
        <dbReference type="ARBA" id="ARBA00022691"/>
    </source>
</evidence>
<dbReference type="NCBIfam" id="TIGR03534">
    <property type="entry name" value="RF_mod_PrmC"/>
    <property type="match status" value="1"/>
</dbReference>
<feature type="domain" description="Release factor glutamine methyltransferase N-terminal" evidence="7">
    <location>
        <begin position="9"/>
        <end position="77"/>
    </location>
</feature>
<dbReference type="InterPro" id="IPR040758">
    <property type="entry name" value="PrmC_N"/>
</dbReference>
<dbReference type="PANTHER" id="PTHR18895">
    <property type="entry name" value="HEMK METHYLTRANSFERASE"/>
    <property type="match status" value="1"/>
</dbReference>
<dbReference type="Proteomes" id="UP000199496">
    <property type="component" value="Unassembled WGS sequence"/>
</dbReference>
<dbReference type="InterPro" id="IPR002052">
    <property type="entry name" value="DNA_methylase_N6_adenine_CS"/>
</dbReference>
<dbReference type="PROSITE" id="PS00092">
    <property type="entry name" value="N6_MTASE"/>
    <property type="match status" value="1"/>
</dbReference>
<feature type="binding site" evidence="5">
    <location>
        <position position="174"/>
    </location>
    <ligand>
        <name>S-adenosyl-L-methionine</name>
        <dbReference type="ChEBI" id="CHEBI:59789"/>
    </ligand>
</feature>
<feature type="binding site" evidence="5">
    <location>
        <begin position="189"/>
        <end position="192"/>
    </location>
    <ligand>
        <name>substrate</name>
    </ligand>
</feature>
<evidence type="ECO:0000259" key="7">
    <source>
        <dbReference type="Pfam" id="PF17827"/>
    </source>
</evidence>
<evidence type="ECO:0000256" key="5">
    <source>
        <dbReference type="HAMAP-Rule" id="MF_02126"/>
    </source>
</evidence>
<keyword evidence="9" id="KW-1185">Reference proteome</keyword>
<evidence type="ECO:0000313" key="9">
    <source>
        <dbReference type="Proteomes" id="UP000199496"/>
    </source>
</evidence>
<feature type="binding site" evidence="5">
    <location>
        <position position="145"/>
    </location>
    <ligand>
        <name>S-adenosyl-L-methionine</name>
        <dbReference type="ChEBI" id="CHEBI:59789"/>
    </ligand>
</feature>
<comment type="function">
    <text evidence="5">Methylates the class 1 translation termination release factors RF1/PrfA and RF2/PrfB on the glutamine residue of the universally conserved GGQ motif.</text>
</comment>
<sequence>MPAITLKALLVEARSALAHGDTPRLDAELLLAHVLGKDRGWLYAHGDDILEDPNALGIFQALVRRRGEGEPVSYLLGSREFWSLNLAVRPGVLIPRPDTETLVETALSRLAEDFSGRLADLGTGTGAIALALAVERPQCHIIAVDRSPEALAVARENVMRLGLEARVHCRLGNWFEPLAGERFDLIVSNPPYIADADPHLTQGDLRFEPPSALASGPDGLMDIRRIVEQAPGHLEPGGTLLLEHGMDQGEAVRTLLAQRGFTEVETVRDLGGRERVTLGIMGR</sequence>
<evidence type="ECO:0000256" key="4">
    <source>
        <dbReference type="ARBA" id="ARBA00048391"/>
    </source>
</evidence>
<accession>A0A1H8ZHK8</accession>
<keyword evidence="2 5" id="KW-0808">Transferase</keyword>
<reference evidence="8 9" key="1">
    <citation type="submission" date="2016-10" db="EMBL/GenBank/DDBJ databases">
        <authorList>
            <person name="de Groot N.N."/>
        </authorList>
    </citation>
    <scope>NUCLEOTIDE SEQUENCE [LARGE SCALE GENOMIC DNA]</scope>
    <source>
        <strain evidence="8 9">B7-7</strain>
    </source>
</reference>